<dbReference type="GeneID" id="120277653"/>
<evidence type="ECO:0000313" key="2">
    <source>
        <dbReference type="RefSeq" id="XP_039140443.1"/>
    </source>
</evidence>
<dbReference type="AlphaFoldDB" id="A0AB40CMZ6"/>
<accession>A0AB40CMZ6</accession>
<protein>
    <submittedName>
        <fullName evidence="2">Uncharacterized protein LOC120277653</fullName>
    </submittedName>
</protein>
<reference evidence="2" key="1">
    <citation type="submission" date="2025-08" db="UniProtKB">
        <authorList>
            <consortium name="RefSeq"/>
        </authorList>
    </citation>
    <scope>IDENTIFICATION</scope>
</reference>
<keyword evidence="1" id="KW-1185">Reference proteome</keyword>
<organism evidence="1 2">
    <name type="scientific">Dioscorea cayennensis subsp. rotundata</name>
    <name type="common">White Guinea yam</name>
    <name type="synonym">Dioscorea rotundata</name>
    <dbReference type="NCBI Taxonomy" id="55577"/>
    <lineage>
        <taxon>Eukaryota</taxon>
        <taxon>Viridiplantae</taxon>
        <taxon>Streptophyta</taxon>
        <taxon>Embryophyta</taxon>
        <taxon>Tracheophyta</taxon>
        <taxon>Spermatophyta</taxon>
        <taxon>Magnoliopsida</taxon>
        <taxon>Liliopsida</taxon>
        <taxon>Dioscoreales</taxon>
        <taxon>Dioscoreaceae</taxon>
        <taxon>Dioscorea</taxon>
    </lineage>
</organism>
<dbReference type="Proteomes" id="UP001515500">
    <property type="component" value="Chromosome 15"/>
</dbReference>
<evidence type="ECO:0000313" key="1">
    <source>
        <dbReference type="Proteomes" id="UP001515500"/>
    </source>
</evidence>
<gene>
    <name evidence="2" type="primary">LOC120277653</name>
</gene>
<name>A0AB40CMZ6_DIOCR</name>
<dbReference type="RefSeq" id="XP_039140443.1">
    <property type="nucleotide sequence ID" value="XM_039284509.1"/>
</dbReference>
<sequence>MIDATKESRPLAEEERGKDNILLAKLTSILNQEEIYWKQKAGVTWLKEDDGNTSYFHSVTNGHRNRNFIPWVWHDNQRVGDIGRISDIFTSFYKDLYGSTKEHRFQINWSNLLGTKEQCDLTALDIPFTHEEIREVVFGMSVDKAPGPNGLPILFFQKFWEIIKLDIFKLCDDFYWGKR</sequence>
<proteinExistence type="predicted"/>